<dbReference type="EMBL" id="BGZK01000323">
    <property type="protein sequence ID" value="GBP36786.1"/>
    <property type="molecule type" value="Genomic_DNA"/>
</dbReference>
<sequence>MNLIENAILQRRRYQSGVGSFRLSLNRHVAIEKSRVVRREQSLLAPADALITAPIGLLTVVLLAPSSECESQEMVTKINDSVKKRGIKVNVSKTKVVAVKKSESTTVSDVYIEAYSRGERAGEPSVTKWLPRAIDTCNPIGVASINGVSYQRVAGILGGNRISDSSGVGLMRGRGGCTGTLNHWTKFNRTSC</sequence>
<gene>
    <name evidence="1" type="ORF">EVAR_28127_1</name>
</gene>
<dbReference type="AlphaFoldDB" id="A0A4C1VDA7"/>
<comment type="caution">
    <text evidence="1">The sequence shown here is derived from an EMBL/GenBank/DDBJ whole genome shotgun (WGS) entry which is preliminary data.</text>
</comment>
<name>A0A4C1VDA7_EUMVA</name>
<keyword evidence="2" id="KW-1185">Reference proteome</keyword>
<reference evidence="1 2" key="1">
    <citation type="journal article" date="2019" name="Commun. Biol.">
        <title>The bagworm genome reveals a unique fibroin gene that provides high tensile strength.</title>
        <authorList>
            <person name="Kono N."/>
            <person name="Nakamura H."/>
            <person name="Ohtoshi R."/>
            <person name="Tomita M."/>
            <person name="Numata K."/>
            <person name="Arakawa K."/>
        </authorList>
    </citation>
    <scope>NUCLEOTIDE SEQUENCE [LARGE SCALE GENOMIC DNA]</scope>
</reference>
<evidence type="ECO:0000313" key="1">
    <source>
        <dbReference type="EMBL" id="GBP36786.1"/>
    </source>
</evidence>
<dbReference type="Proteomes" id="UP000299102">
    <property type="component" value="Unassembled WGS sequence"/>
</dbReference>
<protein>
    <submittedName>
        <fullName evidence="1">Uncharacterized protein</fullName>
    </submittedName>
</protein>
<proteinExistence type="predicted"/>
<accession>A0A4C1VDA7</accession>
<evidence type="ECO:0000313" key="2">
    <source>
        <dbReference type="Proteomes" id="UP000299102"/>
    </source>
</evidence>
<organism evidence="1 2">
    <name type="scientific">Eumeta variegata</name>
    <name type="common">Bagworm moth</name>
    <name type="synonym">Eumeta japonica</name>
    <dbReference type="NCBI Taxonomy" id="151549"/>
    <lineage>
        <taxon>Eukaryota</taxon>
        <taxon>Metazoa</taxon>
        <taxon>Ecdysozoa</taxon>
        <taxon>Arthropoda</taxon>
        <taxon>Hexapoda</taxon>
        <taxon>Insecta</taxon>
        <taxon>Pterygota</taxon>
        <taxon>Neoptera</taxon>
        <taxon>Endopterygota</taxon>
        <taxon>Lepidoptera</taxon>
        <taxon>Glossata</taxon>
        <taxon>Ditrysia</taxon>
        <taxon>Tineoidea</taxon>
        <taxon>Psychidae</taxon>
        <taxon>Oiketicinae</taxon>
        <taxon>Eumeta</taxon>
    </lineage>
</organism>